<dbReference type="InterPro" id="IPR050134">
    <property type="entry name" value="NAD-dep_sirtuin_deacylases"/>
</dbReference>
<evidence type="ECO:0000313" key="7">
    <source>
        <dbReference type="Proteomes" id="UP000315888"/>
    </source>
</evidence>
<dbReference type="EMBL" id="VHGY01000009">
    <property type="protein sequence ID" value="TPU67493.1"/>
    <property type="molecule type" value="Genomic_DNA"/>
</dbReference>
<dbReference type="Gene3D" id="3.40.50.1220">
    <property type="entry name" value="TPP-binding domain"/>
    <property type="match status" value="1"/>
</dbReference>
<evidence type="ECO:0000256" key="4">
    <source>
        <dbReference type="PROSITE-ProRule" id="PRU00236"/>
    </source>
</evidence>
<dbReference type="InterPro" id="IPR026591">
    <property type="entry name" value="Sirtuin_cat_small_dom_sf"/>
</dbReference>
<dbReference type="Proteomes" id="UP000315888">
    <property type="component" value="Unassembled WGS sequence"/>
</dbReference>
<dbReference type="SUPFAM" id="SSF52467">
    <property type="entry name" value="DHS-like NAD/FAD-binding domain"/>
    <property type="match status" value="1"/>
</dbReference>
<dbReference type="Gene3D" id="3.30.1600.10">
    <property type="entry name" value="SIR2/SIRT2 'Small Domain"/>
    <property type="match status" value="1"/>
</dbReference>
<organism evidence="6 7">
    <name type="scientific">Acinetobacter baumannii</name>
    <dbReference type="NCBI Taxonomy" id="470"/>
    <lineage>
        <taxon>Bacteria</taxon>
        <taxon>Pseudomonadati</taxon>
        <taxon>Pseudomonadota</taxon>
        <taxon>Gammaproteobacteria</taxon>
        <taxon>Moraxellales</taxon>
        <taxon>Moraxellaceae</taxon>
        <taxon>Acinetobacter</taxon>
        <taxon>Acinetobacter calcoaceticus/baumannii complex</taxon>
    </lineage>
</organism>
<dbReference type="PROSITE" id="PS50305">
    <property type="entry name" value="SIRTUIN"/>
    <property type="match status" value="1"/>
</dbReference>
<dbReference type="PANTHER" id="PTHR11085:SF4">
    <property type="entry name" value="NAD-DEPENDENT PROTEIN DEACYLASE"/>
    <property type="match status" value="1"/>
</dbReference>
<keyword evidence="2" id="KW-0808">Transferase</keyword>
<dbReference type="RefSeq" id="WP_140973266.1">
    <property type="nucleotide sequence ID" value="NZ_VHGY01000009.1"/>
</dbReference>
<gene>
    <name evidence="6" type="ORF">FJU42_04570</name>
</gene>
<protein>
    <recommendedName>
        <fullName evidence="1">protein acetyllysine N-acetyltransferase</fullName>
        <ecNumber evidence="1">2.3.1.286</ecNumber>
    </recommendedName>
</protein>
<comment type="caution">
    <text evidence="6">The sequence shown here is derived from an EMBL/GenBank/DDBJ whole genome shotgun (WGS) entry which is preliminary data.</text>
</comment>
<reference evidence="6 7" key="1">
    <citation type="submission" date="2019-06" db="EMBL/GenBank/DDBJ databases">
        <title>A Diverse Panel of Clinical Acinetobacter baumannii for Research Use.</title>
        <authorList>
            <person name="Mcgann P."/>
            <person name="Snesrud E."/>
            <person name="Galac M.R."/>
        </authorList>
    </citation>
    <scope>NUCLEOTIDE SEQUENCE [LARGE SCALE GENOMIC DNA]</scope>
    <source>
        <strain evidence="6 7">MRSN14237</strain>
    </source>
</reference>
<dbReference type="InterPro" id="IPR029035">
    <property type="entry name" value="DHS-like_NAD/FAD-binding_dom"/>
</dbReference>
<dbReference type="GO" id="GO:0070403">
    <property type="term" value="F:NAD+ binding"/>
    <property type="evidence" value="ECO:0007669"/>
    <property type="project" value="InterPro"/>
</dbReference>
<dbReference type="InterPro" id="IPR026590">
    <property type="entry name" value="Ssirtuin_cat_dom"/>
</dbReference>
<accession>A0A8B5UN53</accession>
<dbReference type="InterPro" id="IPR003000">
    <property type="entry name" value="Sirtuin"/>
</dbReference>
<sequence length="235" mass="26791">MIHMTKLVVFSGAGMSAESGISTFRDSNGLWENYDIQQVATPEAWERNPALVQRFYNERRKNILEAQPNEAHQYIAKLQDHYDVHVITQNIDDLHERAGSQNVLHLHGNIRLAKSSGPDAQYTTQFYEVNGWKLDLEQDFCPNGYPLRPHVVWFGEAVPAYEEAIHLVQSADIFIVIGSTLSVYPVAALVHEIPHYTKAYYIDPQADHSRVPPQYKLLNMTATEGMHELFNQLTS</sequence>
<keyword evidence="3" id="KW-0520">NAD</keyword>
<proteinExistence type="predicted"/>
<feature type="domain" description="Deacetylase sirtuin-type" evidence="5">
    <location>
        <begin position="1"/>
        <end position="235"/>
    </location>
</feature>
<dbReference type="Pfam" id="PF02146">
    <property type="entry name" value="SIR2"/>
    <property type="match status" value="1"/>
</dbReference>
<name>A0A8B5UN53_ACIBA</name>
<evidence type="ECO:0000256" key="2">
    <source>
        <dbReference type="ARBA" id="ARBA00022679"/>
    </source>
</evidence>
<dbReference type="PANTHER" id="PTHR11085">
    <property type="entry name" value="NAD-DEPENDENT PROTEIN DEACYLASE SIRTUIN-5, MITOCHONDRIAL-RELATED"/>
    <property type="match status" value="1"/>
</dbReference>
<dbReference type="GO" id="GO:0017136">
    <property type="term" value="F:histone deacetylase activity, NAD-dependent"/>
    <property type="evidence" value="ECO:0007669"/>
    <property type="project" value="TreeGrafter"/>
</dbReference>
<evidence type="ECO:0000259" key="5">
    <source>
        <dbReference type="PROSITE" id="PS50305"/>
    </source>
</evidence>
<evidence type="ECO:0000313" key="6">
    <source>
        <dbReference type="EMBL" id="TPU67493.1"/>
    </source>
</evidence>
<dbReference type="EC" id="2.3.1.286" evidence="1"/>
<comment type="caution">
    <text evidence="4">Lacks conserved residue(s) required for the propagation of feature annotation.</text>
</comment>
<evidence type="ECO:0000256" key="1">
    <source>
        <dbReference type="ARBA" id="ARBA00012928"/>
    </source>
</evidence>
<evidence type="ECO:0000256" key="3">
    <source>
        <dbReference type="ARBA" id="ARBA00023027"/>
    </source>
</evidence>
<dbReference type="AlphaFoldDB" id="A0A8B5UN53"/>